<accession>A0ABN7BFY5</accession>
<dbReference type="Gene3D" id="3.30.160.60">
    <property type="entry name" value="Classic Zinc Finger"/>
    <property type="match status" value="1"/>
</dbReference>
<evidence type="ECO:0000313" key="7">
    <source>
        <dbReference type="EMBL" id="BET03257.1"/>
    </source>
</evidence>
<dbReference type="PANTHER" id="PTHR11088">
    <property type="entry name" value="TRNA DIMETHYLALLYLTRANSFERASE"/>
    <property type="match status" value="1"/>
</dbReference>
<comment type="similarity">
    <text evidence="1">Belongs to the IPP transferase family.</text>
</comment>
<keyword evidence="2 7" id="KW-0808">Transferase</keyword>
<dbReference type="InterPro" id="IPR013087">
    <property type="entry name" value="Znf_C2H2_type"/>
</dbReference>
<dbReference type="Proteomes" id="UP001307889">
    <property type="component" value="Chromosome 15"/>
</dbReference>
<proteinExistence type="inferred from homology"/>
<dbReference type="EMBL" id="AP028923">
    <property type="protein sequence ID" value="BET03257.1"/>
    <property type="molecule type" value="Genomic_DNA"/>
</dbReference>
<dbReference type="InterPro" id="IPR036236">
    <property type="entry name" value="Znf_C2H2_sf"/>
</dbReference>
<protein>
    <submittedName>
        <fullName evidence="7">IPP transferase</fullName>
    </submittedName>
</protein>
<evidence type="ECO:0000259" key="6">
    <source>
        <dbReference type="PROSITE" id="PS00028"/>
    </source>
</evidence>
<dbReference type="GO" id="GO:0016740">
    <property type="term" value="F:transferase activity"/>
    <property type="evidence" value="ECO:0007669"/>
    <property type="project" value="UniProtKB-KW"/>
</dbReference>
<feature type="domain" description="C2H2-type" evidence="6">
    <location>
        <begin position="280"/>
        <end position="302"/>
    </location>
</feature>
<keyword evidence="4" id="KW-0067">ATP-binding</keyword>
<evidence type="ECO:0000256" key="2">
    <source>
        <dbReference type="ARBA" id="ARBA00022679"/>
    </source>
</evidence>
<dbReference type="InterPro" id="IPR027417">
    <property type="entry name" value="P-loop_NTPase"/>
</dbReference>
<keyword evidence="3" id="KW-0547">Nucleotide-binding</keyword>
<dbReference type="SUPFAM" id="SSF57667">
    <property type="entry name" value="beta-beta-alpha zinc fingers"/>
    <property type="match status" value="1"/>
</dbReference>
<evidence type="ECO:0000256" key="1">
    <source>
        <dbReference type="ARBA" id="ARBA00005842"/>
    </source>
</evidence>
<sequence>MTVVEECTPPDRQDSSGWLTFSHCGHKNKKDFFKSRRGSLVLRLKKANFLEESSVRGAGTGSKMSRAMQIHATKGQPQSEIITAQRSQKGGSSHGGPLRFKNAMMFWLRCNEEVLDKRLDDRVDDMMNRGLVQELLDFHNTYNEERLKNMDKSVAYTQGIFQSIGFKEFHPYLTLKAEERDTDSGKQLLEKGIEDLKLVTRRYARRQIKWIKNRFIRSKDREVPEIYGLDATDLDTWDENVLKPAIDIVGARLGLPDYKTSIKPLPKEDPIDNSLEENFCNVCQRVFTEKYQWEVHLKSNRHKRELAKKKRKENQQNEATKKVKATVEDADAST</sequence>
<dbReference type="InterPro" id="IPR039657">
    <property type="entry name" value="Dimethylallyltransferase"/>
</dbReference>
<evidence type="ECO:0000256" key="3">
    <source>
        <dbReference type="ARBA" id="ARBA00022741"/>
    </source>
</evidence>
<keyword evidence="8" id="KW-1185">Reference proteome</keyword>
<evidence type="ECO:0000313" key="8">
    <source>
        <dbReference type="Proteomes" id="UP001307889"/>
    </source>
</evidence>
<name>A0ABN7BFY5_9HEMI</name>
<evidence type="ECO:0000256" key="5">
    <source>
        <dbReference type="SAM" id="MobiDB-lite"/>
    </source>
</evidence>
<dbReference type="PROSITE" id="PS00028">
    <property type="entry name" value="ZINC_FINGER_C2H2_1"/>
    <property type="match status" value="1"/>
</dbReference>
<dbReference type="Pfam" id="PF01715">
    <property type="entry name" value="IPPT"/>
    <property type="match status" value="1"/>
</dbReference>
<dbReference type="PANTHER" id="PTHR11088:SF89">
    <property type="entry name" value="TRNA DIMETHYLALLYLTRANSFERASE"/>
    <property type="match status" value="1"/>
</dbReference>
<feature type="region of interest" description="Disordered" evidence="5">
    <location>
        <begin position="304"/>
        <end position="334"/>
    </location>
</feature>
<dbReference type="Gene3D" id="3.40.50.300">
    <property type="entry name" value="P-loop containing nucleotide triphosphate hydrolases"/>
    <property type="match status" value="1"/>
</dbReference>
<gene>
    <name evidence="7" type="ORF">NTJ_16075</name>
</gene>
<evidence type="ECO:0000256" key="4">
    <source>
        <dbReference type="ARBA" id="ARBA00022840"/>
    </source>
</evidence>
<organism evidence="7 8">
    <name type="scientific">Nesidiocoris tenuis</name>
    <dbReference type="NCBI Taxonomy" id="355587"/>
    <lineage>
        <taxon>Eukaryota</taxon>
        <taxon>Metazoa</taxon>
        <taxon>Ecdysozoa</taxon>
        <taxon>Arthropoda</taxon>
        <taxon>Hexapoda</taxon>
        <taxon>Insecta</taxon>
        <taxon>Pterygota</taxon>
        <taxon>Neoptera</taxon>
        <taxon>Paraneoptera</taxon>
        <taxon>Hemiptera</taxon>
        <taxon>Heteroptera</taxon>
        <taxon>Panheteroptera</taxon>
        <taxon>Cimicomorpha</taxon>
        <taxon>Miridae</taxon>
        <taxon>Dicyphina</taxon>
        <taxon>Nesidiocoris</taxon>
    </lineage>
</organism>
<feature type="compositionally biased region" description="Basic and acidic residues" evidence="5">
    <location>
        <begin position="313"/>
        <end position="327"/>
    </location>
</feature>
<reference evidence="7 8" key="1">
    <citation type="submission" date="2023-09" db="EMBL/GenBank/DDBJ databases">
        <title>Nesidiocoris tenuis whole genome shotgun sequence.</title>
        <authorList>
            <person name="Shibata T."/>
            <person name="Shimoda M."/>
            <person name="Kobayashi T."/>
            <person name="Uehara T."/>
        </authorList>
    </citation>
    <scope>NUCLEOTIDE SEQUENCE [LARGE SCALE GENOMIC DNA]</scope>
    <source>
        <strain evidence="7 8">Japan</strain>
    </source>
</reference>